<protein>
    <submittedName>
        <fullName evidence="3">Uncharacterized protein</fullName>
    </submittedName>
</protein>
<feature type="region of interest" description="Disordered" evidence="1">
    <location>
        <begin position="103"/>
        <end position="175"/>
    </location>
</feature>
<organism evidence="3 4">
    <name type="scientific">Bombardia bombarda</name>
    <dbReference type="NCBI Taxonomy" id="252184"/>
    <lineage>
        <taxon>Eukaryota</taxon>
        <taxon>Fungi</taxon>
        <taxon>Dikarya</taxon>
        <taxon>Ascomycota</taxon>
        <taxon>Pezizomycotina</taxon>
        <taxon>Sordariomycetes</taxon>
        <taxon>Sordariomycetidae</taxon>
        <taxon>Sordariales</taxon>
        <taxon>Lasiosphaeriaceae</taxon>
        <taxon>Bombardia</taxon>
    </lineage>
</organism>
<reference evidence="3" key="1">
    <citation type="submission" date="2023-06" db="EMBL/GenBank/DDBJ databases">
        <title>Genome-scale phylogeny and comparative genomics of the fungal order Sordariales.</title>
        <authorList>
            <consortium name="Lawrence Berkeley National Laboratory"/>
            <person name="Hensen N."/>
            <person name="Bonometti L."/>
            <person name="Westerberg I."/>
            <person name="Brannstrom I.O."/>
            <person name="Guillou S."/>
            <person name="Cros-Aarteil S."/>
            <person name="Calhoun S."/>
            <person name="Haridas S."/>
            <person name="Kuo A."/>
            <person name="Mondo S."/>
            <person name="Pangilinan J."/>
            <person name="Riley R."/>
            <person name="LaButti K."/>
            <person name="Andreopoulos B."/>
            <person name="Lipzen A."/>
            <person name="Chen C."/>
            <person name="Yanf M."/>
            <person name="Daum C."/>
            <person name="Ng V."/>
            <person name="Clum A."/>
            <person name="Steindorff A."/>
            <person name="Ohm R."/>
            <person name="Martin F."/>
            <person name="Silar P."/>
            <person name="Natvig D."/>
            <person name="Lalanne C."/>
            <person name="Gautier V."/>
            <person name="Ament-velasquez S.L."/>
            <person name="Kruys A."/>
            <person name="Hutchinson M.I."/>
            <person name="Powell A.J."/>
            <person name="Barry K."/>
            <person name="Miller A.N."/>
            <person name="Grigoriev I.V."/>
            <person name="Debuchy R."/>
            <person name="Gladieux P."/>
            <person name="Thoren M.H."/>
            <person name="Johannesson H."/>
        </authorList>
    </citation>
    <scope>NUCLEOTIDE SEQUENCE</scope>
    <source>
        <strain evidence="3">SMH3391-2</strain>
    </source>
</reference>
<dbReference type="AlphaFoldDB" id="A0AA39XN78"/>
<feature type="compositionally biased region" description="Low complexity" evidence="1">
    <location>
        <begin position="122"/>
        <end position="175"/>
    </location>
</feature>
<dbReference type="Pfam" id="PF14610">
    <property type="entry name" value="Psg1"/>
    <property type="match status" value="1"/>
</dbReference>
<keyword evidence="2" id="KW-1133">Transmembrane helix</keyword>
<proteinExistence type="predicted"/>
<dbReference type="Proteomes" id="UP001174934">
    <property type="component" value="Unassembled WGS sequence"/>
</dbReference>
<keyword evidence="2" id="KW-0812">Transmembrane</keyword>
<sequence length="291" mass="30777">MCENLDGVNAPFCSPREGAQVQVGTTIDVTWDPALFNTSITPQIRVQGDFSTTSPGGTDGFSSVLLDPNSGRYSWTILDEYLDDGATSLAARLFIAEPVASTGTNTNAQDRIPGPRVQVVRAAAAAASETDNTTPTSSASSTSPTFNSSSSSINKTNTPNDSTTATTSNNTNTGPNPLSIALPIGVGVLALLLISAFFTFKKRNHPPGAGNLAVLRSMLFSSSKTNKDGYGVGQSRGQRFRGGSSREREITIVHHTHMVAQGLRMNTMAGGDNGNGNVFREEMRRQERMGV</sequence>
<gene>
    <name evidence="3" type="ORF">B0T17DRAFT_504516</name>
</gene>
<feature type="transmembrane region" description="Helical" evidence="2">
    <location>
        <begin position="180"/>
        <end position="200"/>
    </location>
</feature>
<evidence type="ECO:0000313" key="4">
    <source>
        <dbReference type="Proteomes" id="UP001174934"/>
    </source>
</evidence>
<dbReference type="EMBL" id="JAULSR010000001">
    <property type="protein sequence ID" value="KAK0637141.1"/>
    <property type="molecule type" value="Genomic_DNA"/>
</dbReference>
<dbReference type="InterPro" id="IPR028000">
    <property type="entry name" value="Pma1"/>
</dbReference>
<name>A0AA39XN78_9PEZI</name>
<evidence type="ECO:0000313" key="3">
    <source>
        <dbReference type="EMBL" id="KAK0637141.1"/>
    </source>
</evidence>
<keyword evidence="4" id="KW-1185">Reference proteome</keyword>
<accession>A0AA39XN78</accession>
<evidence type="ECO:0000256" key="1">
    <source>
        <dbReference type="SAM" id="MobiDB-lite"/>
    </source>
</evidence>
<keyword evidence="2" id="KW-0472">Membrane</keyword>
<evidence type="ECO:0000256" key="2">
    <source>
        <dbReference type="SAM" id="Phobius"/>
    </source>
</evidence>
<comment type="caution">
    <text evidence="3">The sequence shown here is derived from an EMBL/GenBank/DDBJ whole genome shotgun (WGS) entry which is preliminary data.</text>
</comment>